<dbReference type="Proteomes" id="UP000639859">
    <property type="component" value="Unassembled WGS sequence"/>
</dbReference>
<comment type="caution">
    <text evidence="2">The sequence shown here is derived from an EMBL/GenBank/DDBJ whole genome shotgun (WGS) entry which is preliminary data.</text>
</comment>
<organism evidence="2 3">
    <name type="scientific">Caulobacter hibisci</name>
    <dbReference type="NCBI Taxonomy" id="2035993"/>
    <lineage>
        <taxon>Bacteria</taxon>
        <taxon>Pseudomonadati</taxon>
        <taxon>Pseudomonadota</taxon>
        <taxon>Alphaproteobacteria</taxon>
        <taxon>Caulobacterales</taxon>
        <taxon>Caulobacteraceae</taxon>
        <taxon>Caulobacter</taxon>
    </lineage>
</organism>
<evidence type="ECO:0000256" key="1">
    <source>
        <dbReference type="SAM" id="Phobius"/>
    </source>
</evidence>
<sequence>MLNALASAALALPLFCLAIFNPLFFPFSLLPAAGTACLVMGVIGGVRQRAKALLLFLIPVILSHILLFAAVLDGPRMQVAQYEGFDDGRWDVIGPLFLVAQLALCGWAFSRARAARRPAVLLLSFTLLFALFAGVMTLFPLTN</sequence>
<protein>
    <submittedName>
        <fullName evidence="2">Uncharacterized protein</fullName>
    </submittedName>
</protein>
<keyword evidence="1" id="KW-0472">Membrane</keyword>
<gene>
    <name evidence="2" type="ORF">I4Q42_16885</name>
</gene>
<evidence type="ECO:0000313" key="2">
    <source>
        <dbReference type="EMBL" id="MBI1685348.1"/>
    </source>
</evidence>
<proteinExistence type="predicted"/>
<feature type="transmembrane region" description="Helical" evidence="1">
    <location>
        <begin position="28"/>
        <end position="46"/>
    </location>
</feature>
<feature type="transmembrane region" description="Helical" evidence="1">
    <location>
        <begin position="92"/>
        <end position="109"/>
    </location>
</feature>
<evidence type="ECO:0000313" key="3">
    <source>
        <dbReference type="Proteomes" id="UP000639859"/>
    </source>
</evidence>
<name>A0ABS0T375_9CAUL</name>
<reference evidence="2 3" key="1">
    <citation type="submission" date="2020-11" db="EMBL/GenBank/DDBJ databases">
        <title>genome sequence of strain KACC 18849.</title>
        <authorList>
            <person name="Gao J."/>
            <person name="Zhang X."/>
        </authorList>
    </citation>
    <scope>NUCLEOTIDE SEQUENCE [LARGE SCALE GENOMIC DNA]</scope>
    <source>
        <strain evidence="2 3">KACC 18849</strain>
    </source>
</reference>
<keyword evidence="1" id="KW-0812">Transmembrane</keyword>
<dbReference type="RefSeq" id="WP_198577252.1">
    <property type="nucleotide sequence ID" value="NZ_JADWOX010000012.1"/>
</dbReference>
<feature type="transmembrane region" description="Helical" evidence="1">
    <location>
        <begin position="121"/>
        <end position="141"/>
    </location>
</feature>
<feature type="transmembrane region" description="Helical" evidence="1">
    <location>
        <begin position="53"/>
        <end position="72"/>
    </location>
</feature>
<dbReference type="EMBL" id="JADWOX010000012">
    <property type="protein sequence ID" value="MBI1685348.1"/>
    <property type="molecule type" value="Genomic_DNA"/>
</dbReference>
<keyword evidence="3" id="KW-1185">Reference proteome</keyword>
<accession>A0ABS0T375</accession>
<keyword evidence="1" id="KW-1133">Transmembrane helix</keyword>